<dbReference type="GO" id="GO:0008902">
    <property type="term" value="F:hydroxymethylpyrimidine kinase activity"/>
    <property type="evidence" value="ECO:0007669"/>
    <property type="project" value="TreeGrafter"/>
</dbReference>
<keyword evidence="3" id="KW-0418">Kinase</keyword>
<dbReference type="InterPro" id="IPR029056">
    <property type="entry name" value="Ribokinase-like"/>
</dbReference>
<sequence>MKPIKKIALLHDLCGVGKAALTNMMPILSIMGIEACPIPTMLLSTHTGGYGLPATLKIPGSYIRQCADHFKSQHVEFDAIFIGYLGHPDIIDAVIYFVEQFPGTRVIMDPIMGDHGSYYRNFDDSYGLALRKLLPFADIILPNLTECFLLTGRPFQITGDHRNVLALCRELQAYGAKDIVITSVPKDDCQKGIVLYEDQAFLYLGNGEMLGEYHGTGDAFDGMFLSKLLTGHTLLESVQASHAFVCACIRESEKYTYPEREGLLIEKTLRKLV</sequence>
<gene>
    <name evidence="3" type="ORF">K8V39_03670</name>
</gene>
<dbReference type="AlphaFoldDB" id="A0A9D2VWE6"/>
<dbReference type="RefSeq" id="WP_070089224.1">
    <property type="nucleotide sequence ID" value="NZ_CABMJS010000018.1"/>
</dbReference>
<dbReference type="InterPro" id="IPR013749">
    <property type="entry name" value="PM/HMP-P_kinase-1"/>
</dbReference>
<keyword evidence="1" id="KW-0784">Thiamine biosynthesis</keyword>
<feature type="domain" description="Pyridoxamine kinase/Phosphomethylpyrimidine kinase" evidence="2">
    <location>
        <begin position="34"/>
        <end position="253"/>
    </location>
</feature>
<dbReference type="Gene3D" id="3.40.1190.20">
    <property type="match status" value="1"/>
</dbReference>
<dbReference type="GO" id="GO:0005829">
    <property type="term" value="C:cytosol"/>
    <property type="evidence" value="ECO:0007669"/>
    <property type="project" value="TreeGrafter"/>
</dbReference>
<evidence type="ECO:0000259" key="2">
    <source>
        <dbReference type="Pfam" id="PF08543"/>
    </source>
</evidence>
<evidence type="ECO:0000313" key="3">
    <source>
        <dbReference type="EMBL" id="HJH49342.1"/>
    </source>
</evidence>
<protein>
    <submittedName>
        <fullName evidence="3">Pyridoxamine kinase</fullName>
        <ecNumber evidence="3">2.7.1.35</ecNumber>
    </submittedName>
</protein>
<dbReference type="GO" id="GO:0008972">
    <property type="term" value="F:phosphomethylpyrimidine kinase activity"/>
    <property type="evidence" value="ECO:0007669"/>
    <property type="project" value="TreeGrafter"/>
</dbReference>
<dbReference type="Pfam" id="PF08543">
    <property type="entry name" value="Phos_pyr_kin"/>
    <property type="match status" value="1"/>
</dbReference>
<evidence type="ECO:0000256" key="1">
    <source>
        <dbReference type="ARBA" id="ARBA00022977"/>
    </source>
</evidence>
<dbReference type="OrthoDB" id="9800808at2"/>
<dbReference type="EC" id="2.7.1.35" evidence="3"/>
<organism evidence="3 4">
    <name type="scientific">Merdimonas faecis</name>
    <dbReference type="NCBI Taxonomy" id="1653435"/>
    <lineage>
        <taxon>Bacteria</taxon>
        <taxon>Bacillati</taxon>
        <taxon>Bacillota</taxon>
        <taxon>Clostridia</taxon>
        <taxon>Lachnospirales</taxon>
        <taxon>Lachnospiraceae</taxon>
        <taxon>Merdimonas</taxon>
    </lineage>
</organism>
<proteinExistence type="predicted"/>
<comment type="caution">
    <text evidence="3">The sequence shown here is derived from an EMBL/GenBank/DDBJ whole genome shotgun (WGS) entry which is preliminary data.</text>
</comment>
<keyword evidence="3" id="KW-0808">Transferase</keyword>
<dbReference type="GO" id="GO:0009228">
    <property type="term" value="P:thiamine biosynthetic process"/>
    <property type="evidence" value="ECO:0007669"/>
    <property type="project" value="UniProtKB-KW"/>
</dbReference>
<dbReference type="PANTHER" id="PTHR20858">
    <property type="entry name" value="PHOSPHOMETHYLPYRIMIDINE KINASE"/>
    <property type="match status" value="1"/>
</dbReference>
<dbReference type="SUPFAM" id="SSF53613">
    <property type="entry name" value="Ribokinase-like"/>
    <property type="match status" value="1"/>
</dbReference>
<reference evidence="3" key="1">
    <citation type="journal article" date="2021" name="PeerJ">
        <title>Extensive microbial diversity within the chicken gut microbiome revealed by metagenomics and culture.</title>
        <authorList>
            <person name="Gilroy R."/>
            <person name="Ravi A."/>
            <person name="Getino M."/>
            <person name="Pursley I."/>
            <person name="Horton D.L."/>
            <person name="Alikhan N.F."/>
            <person name="Baker D."/>
            <person name="Gharbi K."/>
            <person name="Hall N."/>
            <person name="Watson M."/>
            <person name="Adriaenssens E.M."/>
            <person name="Foster-Nyarko E."/>
            <person name="Jarju S."/>
            <person name="Secka A."/>
            <person name="Antonio M."/>
            <person name="Oren A."/>
            <person name="Chaudhuri R.R."/>
            <person name="La Ragione R."/>
            <person name="Hildebrand F."/>
            <person name="Pallen M.J."/>
        </authorList>
    </citation>
    <scope>NUCLEOTIDE SEQUENCE</scope>
    <source>
        <strain evidence="3">USAMLcec4-12693</strain>
    </source>
</reference>
<dbReference type="EMBL" id="DYXE01000036">
    <property type="protein sequence ID" value="HJH49342.1"/>
    <property type="molecule type" value="Genomic_DNA"/>
</dbReference>
<reference evidence="3" key="2">
    <citation type="submission" date="2021-09" db="EMBL/GenBank/DDBJ databases">
        <authorList>
            <person name="Gilroy R."/>
        </authorList>
    </citation>
    <scope>NUCLEOTIDE SEQUENCE</scope>
    <source>
        <strain evidence="3">USAMLcec4-12693</strain>
    </source>
</reference>
<accession>A0A9D2VWE6</accession>
<dbReference type="Proteomes" id="UP000813420">
    <property type="component" value="Unassembled WGS sequence"/>
</dbReference>
<evidence type="ECO:0000313" key="4">
    <source>
        <dbReference type="Proteomes" id="UP000813420"/>
    </source>
</evidence>
<name>A0A9D2VWE6_9FIRM</name>
<dbReference type="PANTHER" id="PTHR20858:SF17">
    <property type="entry name" value="HYDROXYMETHYLPYRIMIDINE_PHOSPHOMETHYLPYRIMIDINE KINASE THI20-RELATED"/>
    <property type="match status" value="1"/>
</dbReference>
<dbReference type="GO" id="GO:0008478">
    <property type="term" value="F:pyridoxal kinase activity"/>
    <property type="evidence" value="ECO:0007669"/>
    <property type="project" value="UniProtKB-EC"/>
</dbReference>
<dbReference type="NCBIfam" id="NF005491">
    <property type="entry name" value="PRK07105.1"/>
    <property type="match status" value="1"/>
</dbReference>